<accession>A0AAN6LZI7</accession>
<protein>
    <submittedName>
        <fullName evidence="1">Uncharacterized protein</fullName>
    </submittedName>
</protein>
<dbReference type="AlphaFoldDB" id="A0AAN6LZI7"/>
<keyword evidence="2" id="KW-1185">Reference proteome</keyword>
<evidence type="ECO:0000313" key="2">
    <source>
        <dbReference type="Proteomes" id="UP001280581"/>
    </source>
</evidence>
<gene>
    <name evidence="1" type="ORF">GRF29_44g2567379</name>
</gene>
<comment type="caution">
    <text evidence="1">The sequence shown here is derived from an EMBL/GenBank/DDBJ whole genome shotgun (WGS) entry which is preliminary data.</text>
</comment>
<sequence length="390" mass="41539">MFSRLANFITTLATPTKHTRDVASAPASCHSYGMDFQSGGYYFQNSLSNDNFSFVGQFSGCNSDVAYNMLVDPQGNQNMCTDTYLTPGDTDMLSTCPLKKDQLVTGNWSVIVISNNGNGVPLAAQRDFMLSVGPQLTSTVTPTVTMTQIYTPIVSSTAIRNVTSTTYLQPLTITVPTATTIPTTTVTPAPVTETKTKAVLTVGVPTYTFSIKQATVIKTANCAYPTRPSKYDPRAAIRPTKGPGLDIIASAGLSFLQGIEDELSLLDRAEDHAPVRRAPDPQPLFVTETDTNKWNTVTATTWGPAITATITSDSTIAETRTPNPITVGYGIRTQDLATVTAPTPTDTVTKYTVATVGGATETLPYTYTVTATTAPNWIAAKCSSAGGTLY</sequence>
<dbReference type="EMBL" id="WVTA01000005">
    <property type="protein sequence ID" value="KAK3210392.1"/>
    <property type="molecule type" value="Genomic_DNA"/>
</dbReference>
<organism evidence="1 2">
    <name type="scientific">Pseudopithomyces chartarum</name>
    <dbReference type="NCBI Taxonomy" id="1892770"/>
    <lineage>
        <taxon>Eukaryota</taxon>
        <taxon>Fungi</taxon>
        <taxon>Dikarya</taxon>
        <taxon>Ascomycota</taxon>
        <taxon>Pezizomycotina</taxon>
        <taxon>Dothideomycetes</taxon>
        <taxon>Pleosporomycetidae</taxon>
        <taxon>Pleosporales</taxon>
        <taxon>Massarineae</taxon>
        <taxon>Didymosphaeriaceae</taxon>
        <taxon>Pseudopithomyces</taxon>
    </lineage>
</organism>
<reference evidence="1 2" key="1">
    <citation type="submission" date="2021-02" db="EMBL/GenBank/DDBJ databases">
        <title>Genome assembly of Pseudopithomyces chartarum.</title>
        <authorList>
            <person name="Jauregui R."/>
            <person name="Singh J."/>
            <person name="Voisey C."/>
        </authorList>
    </citation>
    <scope>NUCLEOTIDE SEQUENCE [LARGE SCALE GENOMIC DNA]</scope>
    <source>
        <strain evidence="1 2">AGR01</strain>
    </source>
</reference>
<dbReference type="Proteomes" id="UP001280581">
    <property type="component" value="Unassembled WGS sequence"/>
</dbReference>
<name>A0AAN6LZI7_9PLEO</name>
<evidence type="ECO:0000313" key="1">
    <source>
        <dbReference type="EMBL" id="KAK3210392.1"/>
    </source>
</evidence>
<proteinExistence type="predicted"/>